<protein>
    <submittedName>
        <fullName evidence="1">Lipase family alpha/beta hydrolase</fullName>
    </submittedName>
</protein>
<reference evidence="2" key="1">
    <citation type="journal article" date="2019" name="Int. J. Syst. Evol. Microbiol.">
        <title>The Global Catalogue of Microorganisms (GCM) 10K type strain sequencing project: providing services to taxonomists for standard genome sequencing and annotation.</title>
        <authorList>
            <consortium name="The Broad Institute Genomics Platform"/>
            <consortium name="The Broad Institute Genome Sequencing Center for Infectious Disease"/>
            <person name="Wu L."/>
            <person name="Ma J."/>
        </authorList>
    </citation>
    <scope>NUCLEOTIDE SEQUENCE [LARGE SCALE GENOMIC DNA]</scope>
    <source>
        <strain evidence="2">CECT 8570</strain>
    </source>
</reference>
<evidence type="ECO:0000313" key="1">
    <source>
        <dbReference type="EMBL" id="MFC4363458.1"/>
    </source>
</evidence>
<proteinExistence type="predicted"/>
<evidence type="ECO:0000313" key="2">
    <source>
        <dbReference type="Proteomes" id="UP001595840"/>
    </source>
</evidence>
<accession>A0ABV8V6Z5</accession>
<keyword evidence="1" id="KW-0378">Hydrolase</keyword>
<sequence>MVMPIIIVPGIMGTRLVNSSGRSIWDPDEGVSWGNARGLRELIDLSNSAEPNPRAAPAVEPLLRARGVVNGGNLVWGMGYSNLVTRLAGSALAEDCGEPIKIYCAGYDWRQSNVISARRVVRVIERALQETRAQQVILVAHSMGGMVSRIACRFASLAGAPVINRVKKLILLGSPIHGASKAYRALRQSFDSADDIDEFTNAESIFSDIDLPQVDESGHAEFFSGIAGRALASLVRRLPSMYEMLPTQAFCSANPAWVSFDTARAGIPDASNANRLYTNRFTGINGNASFLRARDTLDTRLSTYLPRQSVLLYSSHVDTEVNFRINRRGVLERAGSAAANRGDGTVPTFSGSGAANRTGGVLREDLRTISHGGLANDPVAIRHIARHITAECQSGRRLA</sequence>
<dbReference type="RefSeq" id="WP_290261282.1">
    <property type="nucleotide sequence ID" value="NZ_JAUFQG010000004.1"/>
</dbReference>
<organism evidence="1 2">
    <name type="scientific">Simiduia curdlanivorans</name>
    <dbReference type="NCBI Taxonomy" id="1492769"/>
    <lineage>
        <taxon>Bacteria</taxon>
        <taxon>Pseudomonadati</taxon>
        <taxon>Pseudomonadota</taxon>
        <taxon>Gammaproteobacteria</taxon>
        <taxon>Cellvibrionales</taxon>
        <taxon>Cellvibrionaceae</taxon>
        <taxon>Simiduia</taxon>
    </lineage>
</organism>
<dbReference type="InterPro" id="IPR029058">
    <property type="entry name" value="AB_hydrolase_fold"/>
</dbReference>
<gene>
    <name evidence="1" type="ORF">ACFOX3_14180</name>
</gene>
<dbReference type="InterPro" id="IPR003386">
    <property type="entry name" value="LACT/PDAT_acylTrfase"/>
</dbReference>
<dbReference type="EMBL" id="JBHSCX010000020">
    <property type="protein sequence ID" value="MFC4363458.1"/>
    <property type="molecule type" value="Genomic_DNA"/>
</dbReference>
<dbReference type="Pfam" id="PF02450">
    <property type="entry name" value="LCAT"/>
    <property type="match status" value="1"/>
</dbReference>
<comment type="caution">
    <text evidence="1">The sequence shown here is derived from an EMBL/GenBank/DDBJ whole genome shotgun (WGS) entry which is preliminary data.</text>
</comment>
<dbReference type="SUPFAM" id="SSF53474">
    <property type="entry name" value="alpha/beta-Hydrolases"/>
    <property type="match status" value="1"/>
</dbReference>
<name>A0ABV8V6Z5_9GAMM</name>
<dbReference type="PANTHER" id="PTHR11440">
    <property type="entry name" value="LECITHIN-CHOLESTEROL ACYLTRANSFERASE-RELATED"/>
    <property type="match status" value="1"/>
</dbReference>
<keyword evidence="2" id="KW-1185">Reference proteome</keyword>
<dbReference type="Proteomes" id="UP001595840">
    <property type="component" value="Unassembled WGS sequence"/>
</dbReference>
<dbReference type="GO" id="GO:0016787">
    <property type="term" value="F:hydrolase activity"/>
    <property type="evidence" value="ECO:0007669"/>
    <property type="project" value="UniProtKB-KW"/>
</dbReference>
<dbReference type="Gene3D" id="3.40.50.1820">
    <property type="entry name" value="alpha/beta hydrolase"/>
    <property type="match status" value="1"/>
</dbReference>